<comment type="caution">
    <text evidence="1">The sequence shown here is derived from an EMBL/GenBank/DDBJ whole genome shotgun (WGS) entry which is preliminary data.</text>
</comment>
<dbReference type="Proteomes" id="UP000027153">
    <property type="component" value="Unassembled WGS sequence"/>
</dbReference>
<dbReference type="OrthoDB" id="70703at2157"/>
<dbReference type="InterPro" id="IPR004260">
    <property type="entry name" value="Pyr-dimer_DNA_glycosylase"/>
</dbReference>
<dbReference type="RefSeq" id="WP_048091011.1">
    <property type="nucleotide sequence ID" value="NZ_JMIY01000004.1"/>
</dbReference>
<dbReference type="EMBL" id="JMIY01000004">
    <property type="protein sequence ID" value="KCZ71938.1"/>
    <property type="molecule type" value="Genomic_DNA"/>
</dbReference>
<protein>
    <recommendedName>
        <fullName evidence="3">Pyrimidine dimer DNA glycosylase</fullName>
    </recommendedName>
</protein>
<dbReference type="SUPFAM" id="SSF47077">
    <property type="entry name" value="T4 endonuclease V"/>
    <property type="match status" value="1"/>
</dbReference>
<gene>
    <name evidence="1" type="ORF">ANME2D_01995</name>
</gene>
<dbReference type="AlphaFoldDB" id="A0A062V5W0"/>
<sequence length="162" mass="19006">MRLWSIHPKYLDRAGLVALWRESLLAQKVLREETKGYKRHPQLKRFWGHPNPVGAIANYLIAVWEESKRRGYNFDKGKIGTVAPVEKIPVTRGQLKYEFDRLCDKLKSRNIVRYRELLSIKEIECHPIFEVIEGGVEEWEATGNYRSLANKNEDFNLAEYCV</sequence>
<organism evidence="1 2">
    <name type="scientific">Candidatus Methanoperedens nitratireducens</name>
    <dbReference type="NCBI Taxonomy" id="1392998"/>
    <lineage>
        <taxon>Archaea</taxon>
        <taxon>Methanobacteriati</taxon>
        <taxon>Methanobacteriota</taxon>
        <taxon>Stenosarchaea group</taxon>
        <taxon>Methanomicrobia</taxon>
        <taxon>Methanosarcinales</taxon>
        <taxon>ANME-2 cluster</taxon>
        <taxon>Candidatus Methanoperedentaceae</taxon>
        <taxon>Candidatus Methanoperedens</taxon>
    </lineage>
</organism>
<dbReference type="Pfam" id="PF03013">
    <property type="entry name" value="Pyr_excise"/>
    <property type="match status" value="1"/>
</dbReference>
<dbReference type="PATRIC" id="fig|1392998.3.peg.1996"/>
<evidence type="ECO:0000313" key="1">
    <source>
        <dbReference type="EMBL" id="KCZ71938.1"/>
    </source>
</evidence>
<accession>A0A062V5W0</accession>
<evidence type="ECO:0000313" key="2">
    <source>
        <dbReference type="Proteomes" id="UP000027153"/>
    </source>
</evidence>
<keyword evidence="2" id="KW-1185">Reference proteome</keyword>
<name>A0A062V5W0_9EURY</name>
<reference evidence="1 2" key="1">
    <citation type="journal article" date="2013" name="Nature">
        <title>Anaerobic oxidation of methane coupled to nitrate reduction in a novel archaeal lineage.</title>
        <authorList>
            <person name="Haroon M.F."/>
            <person name="Hu S."/>
            <person name="Shi Y."/>
            <person name="Imelfort M."/>
            <person name="Keller J."/>
            <person name="Hugenholtz P."/>
            <person name="Yuan Z."/>
            <person name="Tyson G.W."/>
        </authorList>
    </citation>
    <scope>NUCLEOTIDE SEQUENCE [LARGE SCALE GENOMIC DNA]</scope>
    <source>
        <strain evidence="1 2">ANME-2d</strain>
    </source>
</reference>
<proteinExistence type="predicted"/>
<evidence type="ECO:0008006" key="3">
    <source>
        <dbReference type="Google" id="ProtNLM"/>
    </source>
</evidence>